<evidence type="ECO:0000256" key="2">
    <source>
        <dbReference type="ARBA" id="ARBA00022692"/>
    </source>
</evidence>
<dbReference type="InterPro" id="IPR003770">
    <property type="entry name" value="MLTG-like"/>
</dbReference>
<dbReference type="PANTHER" id="PTHR30518">
    <property type="entry name" value="ENDOLYTIC MUREIN TRANSGLYCOSYLASE"/>
    <property type="match status" value="1"/>
</dbReference>
<evidence type="ECO:0000256" key="4">
    <source>
        <dbReference type="ARBA" id="ARBA00023136"/>
    </source>
</evidence>
<keyword evidence="5 7" id="KW-0456">Lyase</keyword>
<evidence type="ECO:0000256" key="5">
    <source>
        <dbReference type="ARBA" id="ARBA00023239"/>
    </source>
</evidence>
<evidence type="ECO:0000256" key="8">
    <source>
        <dbReference type="SAM" id="MobiDB-lite"/>
    </source>
</evidence>
<dbReference type="GO" id="GO:0008932">
    <property type="term" value="F:lytic endotransglycosylase activity"/>
    <property type="evidence" value="ECO:0007669"/>
    <property type="project" value="UniProtKB-UniRule"/>
</dbReference>
<comment type="similarity">
    <text evidence="7">Belongs to the transglycosylase MltG family.</text>
</comment>
<dbReference type="AlphaFoldDB" id="A0A9Q5JGU4"/>
<name>A0A9Q5JGU4_9LACT</name>
<dbReference type="Gene3D" id="3.30.1490.480">
    <property type="entry name" value="Endolytic murein transglycosylase"/>
    <property type="match status" value="1"/>
</dbReference>
<accession>A0A9Q5JGU4</accession>
<sequence length="565" mass="63281">MDKNKENEQLSQESFKNKLLEQMKANKDTTNSNEEIVVVSEDVPVEDVPIFESSPNEESVIKKENEEETSQENVSDIRNDSNSSDDTSLKVENDSVQEQELEEKSAIPELTEPALKKKDEALKTYAKRNNNSSTDEDTKELNNLSGSKDMDNESEDKNLSFGNELDDKSEKGHDETDESIKSHSRRAQKRKQKSIAGKIIATISVILLILVAVAGFLGYRFWSTSTMPLDSKSTTYKSVEIPEGSGNKLIGNILEKNGIIKSATVFQYYTKFKSSGNFKSGYYNFSPSMNLDEISDKLVEGGTEKPQEPVLGKVVIPEGYTLEQIAEAITKNANSKNKKGKTPFSKDEFIKVLTDDNFINKMKEKYPLMMESLPDKKDVKYQLEGYLFPATYDYTKNTTVESLAEDMLFTMNTNLSPYYDEIKSKSLTVNEVLSLSALVEKEGANDEDRRMIAQVFYNRLNAGMPLQSNIAILYAEGKSGQKTSLKEDAAIDTNIDSPYNLYVHTGFGPGPVANPGIAAIKAVMNPKANDYLFFVADVSTGKVYYSRTLAEHEEQVQKYVNDQIN</sequence>
<evidence type="ECO:0000256" key="3">
    <source>
        <dbReference type="ARBA" id="ARBA00022989"/>
    </source>
</evidence>
<dbReference type="GO" id="GO:0009252">
    <property type="term" value="P:peptidoglycan biosynthetic process"/>
    <property type="evidence" value="ECO:0007669"/>
    <property type="project" value="UniProtKB-UniRule"/>
</dbReference>
<comment type="catalytic activity">
    <reaction evidence="7">
        <text>a peptidoglycan chain = a peptidoglycan chain with N-acetyl-1,6-anhydromuramyl-[peptide] at the reducing end + a peptidoglycan chain with N-acetylglucosamine at the non-reducing end.</text>
        <dbReference type="EC" id="4.2.2.29"/>
    </reaction>
</comment>
<feature type="compositionally biased region" description="Basic and acidic residues" evidence="8">
    <location>
        <begin position="15"/>
        <end position="27"/>
    </location>
</feature>
<feature type="compositionally biased region" description="Basic residues" evidence="8">
    <location>
        <begin position="182"/>
        <end position="191"/>
    </location>
</feature>
<feature type="compositionally biased region" description="Low complexity" evidence="8">
    <location>
        <begin position="34"/>
        <end position="50"/>
    </location>
</feature>
<dbReference type="PANTHER" id="PTHR30518:SF2">
    <property type="entry name" value="ENDOLYTIC MUREIN TRANSGLYCOSYLASE"/>
    <property type="match status" value="1"/>
</dbReference>
<dbReference type="NCBIfam" id="TIGR00247">
    <property type="entry name" value="endolytic transglycosylase MltG"/>
    <property type="match status" value="1"/>
</dbReference>
<dbReference type="EMBL" id="MKIQ01000027">
    <property type="protein sequence ID" value="OFI46711.1"/>
    <property type="molecule type" value="Genomic_DNA"/>
</dbReference>
<feature type="transmembrane region" description="Helical" evidence="7">
    <location>
        <begin position="195"/>
        <end position="222"/>
    </location>
</feature>
<dbReference type="HAMAP" id="MF_02065">
    <property type="entry name" value="MltG"/>
    <property type="match status" value="1"/>
</dbReference>
<evidence type="ECO:0000256" key="7">
    <source>
        <dbReference type="HAMAP-Rule" id="MF_02065"/>
    </source>
</evidence>
<dbReference type="Pfam" id="PF02618">
    <property type="entry name" value="YceG"/>
    <property type="match status" value="1"/>
</dbReference>
<dbReference type="CDD" id="cd08010">
    <property type="entry name" value="MltG_like"/>
    <property type="match status" value="1"/>
</dbReference>
<dbReference type="EC" id="4.2.2.29" evidence="7"/>
<evidence type="ECO:0000256" key="6">
    <source>
        <dbReference type="ARBA" id="ARBA00023316"/>
    </source>
</evidence>
<comment type="function">
    <text evidence="7">Functions as a peptidoglycan terminase that cleaves nascent peptidoglycan strands endolytically to terminate their elongation.</text>
</comment>
<protein>
    <recommendedName>
        <fullName evidence="7">Endolytic murein transglycosylase</fullName>
        <ecNumber evidence="7">4.2.2.29</ecNumber>
    </recommendedName>
    <alternativeName>
        <fullName evidence="7">Peptidoglycan lytic transglycosylase</fullName>
    </alternativeName>
    <alternativeName>
        <fullName evidence="7">Peptidoglycan polymerization terminase</fullName>
    </alternativeName>
</protein>
<proteinExistence type="inferred from homology"/>
<dbReference type="GO" id="GO:0071555">
    <property type="term" value="P:cell wall organization"/>
    <property type="evidence" value="ECO:0007669"/>
    <property type="project" value="UniProtKB-KW"/>
</dbReference>
<keyword evidence="1 7" id="KW-1003">Cell membrane</keyword>
<organism evidence="9 10">
    <name type="scientific">Floricoccus penangensis</name>
    <dbReference type="NCBI Taxonomy" id="1859475"/>
    <lineage>
        <taxon>Bacteria</taxon>
        <taxon>Bacillati</taxon>
        <taxon>Bacillota</taxon>
        <taxon>Bacilli</taxon>
        <taxon>Lactobacillales</taxon>
        <taxon>Streptococcaceae</taxon>
        <taxon>Floricoccus</taxon>
    </lineage>
</organism>
<feature type="site" description="Important for catalytic activity" evidence="7">
    <location>
        <position position="442"/>
    </location>
</feature>
<dbReference type="Gene3D" id="3.30.160.60">
    <property type="entry name" value="Classic Zinc Finger"/>
    <property type="match status" value="1"/>
</dbReference>
<keyword evidence="3 7" id="KW-1133">Transmembrane helix</keyword>
<gene>
    <name evidence="7" type="primary">mltG</name>
    <name evidence="9" type="ORF">BG262_02620</name>
</gene>
<feature type="compositionally biased region" description="Basic and acidic residues" evidence="8">
    <location>
        <begin position="165"/>
        <end position="181"/>
    </location>
</feature>
<feature type="compositionally biased region" description="Low complexity" evidence="8">
    <location>
        <begin position="73"/>
        <end position="86"/>
    </location>
</feature>
<keyword evidence="4 7" id="KW-0472">Membrane</keyword>
<keyword evidence="2 7" id="KW-0812">Transmembrane</keyword>
<dbReference type="GO" id="GO:0005886">
    <property type="term" value="C:plasma membrane"/>
    <property type="evidence" value="ECO:0007669"/>
    <property type="project" value="UniProtKB-SubCell"/>
</dbReference>
<feature type="compositionally biased region" description="Basic and acidic residues" evidence="8">
    <location>
        <begin position="148"/>
        <end position="158"/>
    </location>
</feature>
<feature type="region of interest" description="Disordered" evidence="8">
    <location>
        <begin position="1"/>
        <end position="191"/>
    </location>
</feature>
<keyword evidence="6 7" id="KW-0961">Cell wall biogenesis/degradation</keyword>
<comment type="subcellular location">
    <subcellularLocation>
        <location evidence="7">Cell membrane</location>
        <topology evidence="7">Single-pass membrane protein</topology>
    </subcellularLocation>
</comment>
<keyword evidence="10" id="KW-1185">Reference proteome</keyword>
<evidence type="ECO:0000256" key="1">
    <source>
        <dbReference type="ARBA" id="ARBA00022475"/>
    </source>
</evidence>
<dbReference type="Proteomes" id="UP000177273">
    <property type="component" value="Unassembled WGS sequence"/>
</dbReference>
<evidence type="ECO:0000313" key="9">
    <source>
        <dbReference type="EMBL" id="OFI46711.1"/>
    </source>
</evidence>
<evidence type="ECO:0000313" key="10">
    <source>
        <dbReference type="Proteomes" id="UP000177273"/>
    </source>
</evidence>
<dbReference type="RefSeq" id="WP_070787844.1">
    <property type="nucleotide sequence ID" value="NZ_MKIQ01000027.1"/>
</dbReference>
<comment type="caution">
    <text evidence="9">The sequence shown here is derived from an EMBL/GenBank/DDBJ whole genome shotgun (WGS) entry which is preliminary data.</text>
</comment>
<reference evidence="10" key="1">
    <citation type="submission" date="2016-09" db="EMBL/GenBank/DDBJ databases">
        <title>Draft genome sequence of a novel species of the family Streptococcaceae isolated from flowers.</title>
        <authorList>
            <person name="Chuah L.-O."/>
            <person name="Yap K.-P."/>
            <person name="Thong K.L."/>
            <person name="Liong M.T."/>
            <person name="Ahmad R."/>
            <person name="Rusul G."/>
        </authorList>
    </citation>
    <scope>NUCLEOTIDE SEQUENCE [LARGE SCALE GENOMIC DNA]</scope>
    <source>
        <strain evidence="10">HibF3</strain>
    </source>
</reference>